<reference evidence="1" key="1">
    <citation type="submission" date="2021-01" db="EMBL/GenBank/DDBJ databases">
        <title>Complete genome sequence of Clostridiales bacterium R-7.</title>
        <authorList>
            <person name="Mahoney-Kurpe S.C."/>
            <person name="Palevich N."/>
            <person name="Koike S."/>
            <person name="Moon C.D."/>
            <person name="Attwood G.T."/>
        </authorList>
    </citation>
    <scope>NUCLEOTIDE SEQUENCE</scope>
    <source>
        <strain evidence="1">R-7</strain>
    </source>
</reference>
<gene>
    <name evidence="1" type="ORF">JYE49_10960</name>
</gene>
<proteinExistence type="predicted"/>
<evidence type="ECO:0000313" key="2">
    <source>
        <dbReference type="Proteomes" id="UP000682782"/>
    </source>
</evidence>
<dbReference type="Proteomes" id="UP000682782">
    <property type="component" value="Chromosome"/>
</dbReference>
<accession>A0AC61N212</accession>
<protein>
    <submittedName>
        <fullName evidence="1">Uncharacterized protein</fullName>
    </submittedName>
</protein>
<keyword evidence="2" id="KW-1185">Reference proteome</keyword>
<organism evidence="1 2">
    <name type="scientific">Aristaeella hokkaidonensis</name>
    <dbReference type="NCBI Taxonomy" id="3046382"/>
    <lineage>
        <taxon>Bacteria</taxon>
        <taxon>Bacillati</taxon>
        <taxon>Bacillota</taxon>
        <taxon>Clostridia</taxon>
        <taxon>Eubacteriales</taxon>
        <taxon>Aristaeellaceae</taxon>
        <taxon>Aristaeella</taxon>
    </lineage>
</organism>
<name>A0AC61N212_9FIRM</name>
<sequence length="410" mass="46197">MNKIKGMISILLIVMILFAGVSIADASSMEKEELYNATIHQLESWLQTPGRPAAELEQIIASFDSLQSYKMSKGFNYFTNVLLKAIQGSFDFDYKFWINMLEQNESFQEYIHNDINSLSILSVPEMLNYVKGREAEQNGDITAAITFYANSINFYDASDRYKSLAMGEYASKYAKARELMNNNELVSAYRLFAEINGYDDSIQRMDYIVQVLGYDPAQETPVPTEVPTPEAMEVVISTPTEAPDTIELIPVLSQSYPGISAKLKTHEGRWFSKYGPGNNYAKGASAGGFKTDSKHSNRLTVYFVENGWVYADIVYSTAFERYAYLPQNAVNVSDSIPQISALESFEGVTTQIITPLWGPNDSFNRNQDCTINANTTITAFFRENDYVFAEFSCAQGTVRMWLPISDILFK</sequence>
<evidence type="ECO:0000313" key="1">
    <source>
        <dbReference type="EMBL" id="QUC66375.1"/>
    </source>
</evidence>
<dbReference type="EMBL" id="CP068393">
    <property type="protein sequence ID" value="QUC66375.1"/>
    <property type="molecule type" value="Genomic_DNA"/>
</dbReference>